<sequence>MRKTNQLKIGVMLSYVSMIVQNIITIVYTPVMLRLLGQNEYGLYQLVYSVVSYLGLLNFGFGSAYVRFYSRYRVKDDQEGIAKLNGMFMIVFTVIAMIALLAGGILVSNVNNLFSKSLTVSEIDTARILMLLMVINLAISFPSSVFDSFVTAHECYFFQRVISLLQTILNPFITLPLLLMGYKSVSLVVVTTILTVSKFIINYWYCTKKLKLKFIFKNTPISLLKEIGVFSFYIFINMIVDQINWSVDKFILGIFGGTTAVAIYAVGGQINTMYMSLSSSISSVFIPRVNKIVAMDENNNKELTELFTKVGRIQFIILAMVIGGFIVIGQYFINVWAGNDYNNAYYVALLLIVPVTVPLIQNLGIEIQRAKNMHKFRSIVYFFIAIGNVFMSIPLVQLFGEIGAALGTCLTMVLGNIILMNWYYQVKIKMDMKYFWKQISMLMPCVIVTVLLSLGLSKILVVNSIIHFLIIGIFYVCVYVMCLFTFGMNTYEKNLIRGPINKILKRGQT</sequence>
<proteinExistence type="predicted"/>
<dbReference type="PANTHER" id="PTHR30250:SF26">
    <property type="entry name" value="PSMA PROTEIN"/>
    <property type="match status" value="1"/>
</dbReference>
<organism evidence="7 8">
    <name type="scientific">Thomasclavelia ramosa</name>
    <dbReference type="NCBI Taxonomy" id="1547"/>
    <lineage>
        <taxon>Bacteria</taxon>
        <taxon>Bacillati</taxon>
        <taxon>Bacillota</taxon>
        <taxon>Erysipelotrichia</taxon>
        <taxon>Erysipelotrichales</taxon>
        <taxon>Coprobacillaceae</taxon>
        <taxon>Thomasclavelia</taxon>
    </lineage>
</organism>
<keyword evidence="4 6" id="KW-1133">Transmembrane helix</keyword>
<dbReference type="Proteomes" id="UP001211987">
    <property type="component" value="Unassembled WGS sequence"/>
</dbReference>
<feature type="transmembrane region" description="Helical" evidence="6">
    <location>
        <begin position="128"/>
        <end position="149"/>
    </location>
</feature>
<reference evidence="7" key="1">
    <citation type="submission" date="2023-01" db="EMBL/GenBank/DDBJ databases">
        <title>Human gut microbiome strain richness.</title>
        <authorList>
            <person name="Chen-Liaw A."/>
        </authorList>
    </citation>
    <scope>NUCLEOTIDE SEQUENCE</scope>
    <source>
        <strain evidence="7">1001217st2_G6_1001217B_191108</strain>
    </source>
</reference>
<evidence type="ECO:0000256" key="4">
    <source>
        <dbReference type="ARBA" id="ARBA00022989"/>
    </source>
</evidence>
<feature type="transmembrane region" description="Helical" evidence="6">
    <location>
        <begin position="185"/>
        <end position="206"/>
    </location>
</feature>
<dbReference type="InterPro" id="IPR050833">
    <property type="entry name" value="Poly_Biosynth_Transport"/>
</dbReference>
<accession>A0AB35IE68</accession>
<evidence type="ECO:0000256" key="3">
    <source>
        <dbReference type="ARBA" id="ARBA00022692"/>
    </source>
</evidence>
<feature type="transmembrane region" description="Helical" evidence="6">
    <location>
        <begin position="43"/>
        <end position="66"/>
    </location>
</feature>
<keyword evidence="3 6" id="KW-0812">Transmembrane</keyword>
<gene>
    <name evidence="7" type="ORF">PM738_01140</name>
</gene>
<dbReference type="GeneID" id="64195206"/>
<feature type="transmembrane region" description="Helical" evidence="6">
    <location>
        <begin position="227"/>
        <end position="244"/>
    </location>
</feature>
<evidence type="ECO:0000256" key="2">
    <source>
        <dbReference type="ARBA" id="ARBA00022475"/>
    </source>
</evidence>
<feature type="transmembrane region" description="Helical" evidence="6">
    <location>
        <begin position="465"/>
        <end position="487"/>
    </location>
</feature>
<evidence type="ECO:0000313" key="7">
    <source>
        <dbReference type="EMBL" id="MDB7082392.1"/>
    </source>
</evidence>
<name>A0AB35IE68_9FIRM</name>
<feature type="transmembrane region" description="Helical" evidence="6">
    <location>
        <begin position="379"/>
        <end position="396"/>
    </location>
</feature>
<feature type="transmembrane region" description="Helical" evidence="6">
    <location>
        <begin position="315"/>
        <end position="333"/>
    </location>
</feature>
<dbReference type="EMBL" id="JAQLKE010000001">
    <property type="protein sequence ID" value="MDB7082392.1"/>
    <property type="molecule type" value="Genomic_DNA"/>
</dbReference>
<feature type="transmembrane region" description="Helical" evidence="6">
    <location>
        <begin position="250"/>
        <end position="267"/>
    </location>
</feature>
<evidence type="ECO:0000256" key="5">
    <source>
        <dbReference type="ARBA" id="ARBA00023136"/>
    </source>
</evidence>
<feature type="transmembrane region" description="Helical" evidence="6">
    <location>
        <begin position="12"/>
        <end position="31"/>
    </location>
</feature>
<comment type="subcellular location">
    <subcellularLocation>
        <location evidence="1">Cell membrane</location>
        <topology evidence="1">Multi-pass membrane protein</topology>
    </subcellularLocation>
</comment>
<evidence type="ECO:0000256" key="1">
    <source>
        <dbReference type="ARBA" id="ARBA00004651"/>
    </source>
</evidence>
<feature type="transmembrane region" description="Helical" evidence="6">
    <location>
        <begin position="345"/>
        <end position="367"/>
    </location>
</feature>
<dbReference type="Pfam" id="PF01943">
    <property type="entry name" value="Polysacc_synt"/>
    <property type="match status" value="1"/>
</dbReference>
<feature type="transmembrane region" description="Helical" evidence="6">
    <location>
        <begin position="402"/>
        <end position="423"/>
    </location>
</feature>
<feature type="transmembrane region" description="Helical" evidence="6">
    <location>
        <begin position="435"/>
        <end position="459"/>
    </location>
</feature>
<feature type="transmembrane region" description="Helical" evidence="6">
    <location>
        <begin position="161"/>
        <end position="179"/>
    </location>
</feature>
<keyword evidence="2" id="KW-1003">Cell membrane</keyword>
<dbReference type="InterPro" id="IPR002797">
    <property type="entry name" value="Polysacc_synth"/>
</dbReference>
<dbReference type="GO" id="GO:0005886">
    <property type="term" value="C:plasma membrane"/>
    <property type="evidence" value="ECO:0007669"/>
    <property type="project" value="UniProtKB-SubCell"/>
</dbReference>
<feature type="transmembrane region" description="Helical" evidence="6">
    <location>
        <begin position="87"/>
        <end position="108"/>
    </location>
</feature>
<dbReference type="PANTHER" id="PTHR30250">
    <property type="entry name" value="PST FAMILY PREDICTED COLANIC ACID TRANSPORTER"/>
    <property type="match status" value="1"/>
</dbReference>
<dbReference type="RefSeq" id="WP_117791868.1">
    <property type="nucleotide sequence ID" value="NZ_CAACVM010000041.1"/>
</dbReference>
<comment type="caution">
    <text evidence="7">The sequence shown here is derived from an EMBL/GenBank/DDBJ whole genome shotgun (WGS) entry which is preliminary data.</text>
</comment>
<evidence type="ECO:0000313" key="8">
    <source>
        <dbReference type="Proteomes" id="UP001211987"/>
    </source>
</evidence>
<evidence type="ECO:0000256" key="6">
    <source>
        <dbReference type="SAM" id="Phobius"/>
    </source>
</evidence>
<keyword evidence="5 6" id="KW-0472">Membrane</keyword>
<dbReference type="AlphaFoldDB" id="A0AB35IE68"/>
<protein>
    <submittedName>
        <fullName evidence="7">Oligosaccharide flippase family protein</fullName>
    </submittedName>
</protein>